<evidence type="ECO:0000259" key="1">
    <source>
        <dbReference type="Pfam" id="PF00501"/>
    </source>
</evidence>
<name>A0A9X3TUF0_9BACL</name>
<reference evidence="2" key="1">
    <citation type="submission" date="2022-12" db="EMBL/GenBank/DDBJ databases">
        <title>Draft genome sequence of the thermophilic strain Brevibacillus thermoruber HT42, isolated from Los Humeros, Puebla, Mexico, with biotechnological potential.</title>
        <authorList>
            <person name="Lara Sanchez J."/>
            <person name="Solis Palacios R."/>
            <person name="Bustos Baena A.S."/>
            <person name="Ruz Baez A.E."/>
            <person name="Espinosa Luna G."/>
            <person name="Oliart Ros R.M."/>
        </authorList>
    </citation>
    <scope>NUCLEOTIDE SEQUENCE</scope>
    <source>
        <strain evidence="2">HT42</strain>
    </source>
</reference>
<proteinExistence type="predicted"/>
<dbReference type="RefSeq" id="WP_271140938.1">
    <property type="nucleotide sequence ID" value="NZ_JAPYYP010000043.1"/>
</dbReference>
<dbReference type="AlphaFoldDB" id="A0A9X3TUF0"/>
<accession>A0A9X3TUF0</accession>
<dbReference type="Pfam" id="PF00501">
    <property type="entry name" value="AMP-binding"/>
    <property type="match status" value="1"/>
</dbReference>
<dbReference type="InterPro" id="IPR000873">
    <property type="entry name" value="AMP-dep_synth/lig_dom"/>
</dbReference>
<dbReference type="Proteomes" id="UP001151071">
    <property type="component" value="Unassembled WGS sequence"/>
</dbReference>
<gene>
    <name evidence="2" type="ORF">O3V59_20805</name>
</gene>
<evidence type="ECO:0000313" key="2">
    <source>
        <dbReference type="EMBL" id="MDA5110786.1"/>
    </source>
</evidence>
<dbReference type="InterPro" id="IPR042099">
    <property type="entry name" value="ANL_N_sf"/>
</dbReference>
<organism evidence="2 3">
    <name type="scientific">Brevibacillus thermoruber</name>
    <dbReference type="NCBI Taxonomy" id="33942"/>
    <lineage>
        <taxon>Bacteria</taxon>
        <taxon>Bacillati</taxon>
        <taxon>Bacillota</taxon>
        <taxon>Bacilli</taxon>
        <taxon>Bacillales</taxon>
        <taxon>Paenibacillaceae</taxon>
        <taxon>Brevibacillus</taxon>
    </lineage>
</organism>
<keyword evidence="3" id="KW-1185">Reference proteome</keyword>
<comment type="caution">
    <text evidence="2">The sequence shown here is derived from an EMBL/GenBank/DDBJ whole genome shotgun (WGS) entry which is preliminary data.</text>
</comment>
<dbReference type="SUPFAM" id="SSF56801">
    <property type="entry name" value="Acetyl-CoA synthetase-like"/>
    <property type="match status" value="1"/>
</dbReference>
<dbReference type="Gene3D" id="3.40.50.12780">
    <property type="entry name" value="N-terminal domain of ligase-like"/>
    <property type="match status" value="1"/>
</dbReference>
<protein>
    <submittedName>
        <fullName evidence="2">AMP-binding protein</fullName>
    </submittedName>
</protein>
<dbReference type="EMBL" id="JAPYYP010000043">
    <property type="protein sequence ID" value="MDA5110786.1"/>
    <property type="molecule type" value="Genomic_DNA"/>
</dbReference>
<sequence length="131" mass="14515">MAHVVKSDETSYSKERFLGDIQSCVAQLKGSQITEEDRVIVTVENSYEFLIAFFALVEIGCSIALVDCMADAREINEIALDSESRLCISDRPLLLSDPIRTLLVSEIVRDGGRNSARELSFSAWSSRSPVI</sequence>
<evidence type="ECO:0000313" key="3">
    <source>
        <dbReference type="Proteomes" id="UP001151071"/>
    </source>
</evidence>
<feature type="domain" description="AMP-dependent synthetase/ligase" evidence="1">
    <location>
        <begin position="22"/>
        <end position="93"/>
    </location>
</feature>